<dbReference type="Proteomes" id="UP000501690">
    <property type="component" value="Linkage Group LG10"/>
</dbReference>
<protein>
    <submittedName>
        <fullName evidence="2">Uncharacterized protein</fullName>
    </submittedName>
</protein>
<organism evidence="2 3">
    <name type="scientific">Vigna unguiculata</name>
    <name type="common">Cowpea</name>
    <dbReference type="NCBI Taxonomy" id="3917"/>
    <lineage>
        <taxon>Eukaryota</taxon>
        <taxon>Viridiplantae</taxon>
        <taxon>Streptophyta</taxon>
        <taxon>Embryophyta</taxon>
        <taxon>Tracheophyta</taxon>
        <taxon>Spermatophyta</taxon>
        <taxon>Magnoliopsida</taxon>
        <taxon>eudicotyledons</taxon>
        <taxon>Gunneridae</taxon>
        <taxon>Pentapetalae</taxon>
        <taxon>rosids</taxon>
        <taxon>fabids</taxon>
        <taxon>Fabales</taxon>
        <taxon>Fabaceae</taxon>
        <taxon>Papilionoideae</taxon>
        <taxon>50 kb inversion clade</taxon>
        <taxon>NPAAA clade</taxon>
        <taxon>indigoferoid/millettioid clade</taxon>
        <taxon>Phaseoleae</taxon>
        <taxon>Vigna</taxon>
    </lineage>
</organism>
<keyword evidence="3" id="KW-1185">Reference proteome</keyword>
<feature type="region of interest" description="Disordered" evidence="1">
    <location>
        <begin position="144"/>
        <end position="180"/>
    </location>
</feature>
<sequence>MAATAPPPPSLPYAVNASTTPEAARPCLLYTSTYSAPQFSLTANTHDHHGSYCSATTVPALRRQRLHYTRSGAATTFINGSACTVNDAPTAAARTCNQSRPPLRNAATIYAEPSFVVLTTFAPQLQHAPDSRIRADLHCESFAHSRQQPWKPPSPSCKCSSHREPEQQRKRGQHRASLHLFDLQQTPSSVMKMGYLEN</sequence>
<evidence type="ECO:0000256" key="1">
    <source>
        <dbReference type="SAM" id="MobiDB-lite"/>
    </source>
</evidence>
<proteinExistence type="predicted"/>
<dbReference type="EMBL" id="CP039354">
    <property type="protein sequence ID" value="QCE10834.1"/>
    <property type="molecule type" value="Genomic_DNA"/>
</dbReference>
<evidence type="ECO:0000313" key="2">
    <source>
        <dbReference type="EMBL" id="QCE10834.1"/>
    </source>
</evidence>
<name>A0A4D6NDL0_VIGUN</name>
<reference evidence="2 3" key="1">
    <citation type="submission" date="2019-04" db="EMBL/GenBank/DDBJ databases">
        <title>An improved genome assembly and genetic linkage map for asparagus bean, Vigna unguiculata ssp. sesquipedialis.</title>
        <authorList>
            <person name="Xia Q."/>
            <person name="Zhang R."/>
            <person name="Dong Y."/>
        </authorList>
    </citation>
    <scope>NUCLEOTIDE SEQUENCE [LARGE SCALE GENOMIC DNA]</scope>
    <source>
        <tissue evidence="2">Leaf</tissue>
    </source>
</reference>
<dbReference type="AlphaFoldDB" id="A0A4D6NDL0"/>
<accession>A0A4D6NDL0</accession>
<gene>
    <name evidence="2" type="ORF">DEO72_LG10g2066</name>
</gene>
<evidence type="ECO:0000313" key="3">
    <source>
        <dbReference type="Proteomes" id="UP000501690"/>
    </source>
</evidence>